<dbReference type="Proteomes" id="UP001457282">
    <property type="component" value="Unassembled WGS sequence"/>
</dbReference>
<evidence type="ECO:0000313" key="2">
    <source>
        <dbReference type="EMBL" id="KAK9921687.1"/>
    </source>
</evidence>
<evidence type="ECO:0000313" key="3">
    <source>
        <dbReference type="Proteomes" id="UP001457282"/>
    </source>
</evidence>
<feature type="compositionally biased region" description="Basic and acidic residues" evidence="1">
    <location>
        <begin position="11"/>
        <end position="27"/>
    </location>
</feature>
<reference evidence="2 3" key="1">
    <citation type="journal article" date="2023" name="G3 (Bethesda)">
        <title>A chromosome-length genome assembly and annotation of blackberry (Rubus argutus, cv. 'Hillquist').</title>
        <authorList>
            <person name="Bruna T."/>
            <person name="Aryal R."/>
            <person name="Dudchenko O."/>
            <person name="Sargent D.J."/>
            <person name="Mead D."/>
            <person name="Buti M."/>
            <person name="Cavallini A."/>
            <person name="Hytonen T."/>
            <person name="Andres J."/>
            <person name="Pham M."/>
            <person name="Weisz D."/>
            <person name="Mascagni F."/>
            <person name="Usai G."/>
            <person name="Natali L."/>
            <person name="Bassil N."/>
            <person name="Fernandez G.E."/>
            <person name="Lomsadze A."/>
            <person name="Armour M."/>
            <person name="Olukolu B."/>
            <person name="Poorten T."/>
            <person name="Britton C."/>
            <person name="Davik J."/>
            <person name="Ashrafi H."/>
            <person name="Aiden E.L."/>
            <person name="Borodovsky M."/>
            <person name="Worthington M."/>
        </authorList>
    </citation>
    <scope>NUCLEOTIDE SEQUENCE [LARGE SCALE GENOMIC DNA]</scope>
    <source>
        <strain evidence="2">PI 553951</strain>
    </source>
</reference>
<evidence type="ECO:0000256" key="1">
    <source>
        <dbReference type="SAM" id="MobiDB-lite"/>
    </source>
</evidence>
<dbReference type="AlphaFoldDB" id="A0AAW1WB51"/>
<protein>
    <submittedName>
        <fullName evidence="2">Uncharacterized protein</fullName>
    </submittedName>
</protein>
<gene>
    <name evidence="2" type="ORF">M0R45_030189</name>
</gene>
<organism evidence="2 3">
    <name type="scientific">Rubus argutus</name>
    <name type="common">Southern blackberry</name>
    <dbReference type="NCBI Taxonomy" id="59490"/>
    <lineage>
        <taxon>Eukaryota</taxon>
        <taxon>Viridiplantae</taxon>
        <taxon>Streptophyta</taxon>
        <taxon>Embryophyta</taxon>
        <taxon>Tracheophyta</taxon>
        <taxon>Spermatophyta</taxon>
        <taxon>Magnoliopsida</taxon>
        <taxon>eudicotyledons</taxon>
        <taxon>Gunneridae</taxon>
        <taxon>Pentapetalae</taxon>
        <taxon>rosids</taxon>
        <taxon>fabids</taxon>
        <taxon>Rosales</taxon>
        <taxon>Rosaceae</taxon>
        <taxon>Rosoideae</taxon>
        <taxon>Rosoideae incertae sedis</taxon>
        <taxon>Rubus</taxon>
    </lineage>
</organism>
<name>A0AAW1WB51_RUBAR</name>
<comment type="caution">
    <text evidence="2">The sequence shown here is derived from an EMBL/GenBank/DDBJ whole genome shotgun (WGS) entry which is preliminary data.</text>
</comment>
<dbReference type="EMBL" id="JBEDUW010000006">
    <property type="protein sequence ID" value="KAK9921687.1"/>
    <property type="molecule type" value="Genomic_DNA"/>
</dbReference>
<keyword evidence="3" id="KW-1185">Reference proteome</keyword>
<feature type="region of interest" description="Disordered" evidence="1">
    <location>
        <begin position="1"/>
        <end position="28"/>
    </location>
</feature>
<accession>A0AAW1WB51</accession>
<sequence length="152" mass="16820">MNDAPSLGGTAEDHPSNSVGAKDEHQPELAPLFGYEDHMELDMNEEYLEVNTEQDPISVPSDVQAMVVQPANVPKMCRPVKSRGRNRTRWASNGIKERMTFNENGQAVEPTNNVARFSRFLGMLAQECSLFPPSTQGIGDHSTLAPTWRVHG</sequence>
<proteinExistence type="predicted"/>